<dbReference type="EMBL" id="DVMT01000041">
    <property type="protein sequence ID" value="HIU40459.1"/>
    <property type="molecule type" value="Genomic_DNA"/>
</dbReference>
<accession>A0A9D1IQV2</accession>
<evidence type="ECO:0000313" key="2">
    <source>
        <dbReference type="Proteomes" id="UP000824074"/>
    </source>
</evidence>
<proteinExistence type="predicted"/>
<dbReference type="Pfam" id="PF06133">
    <property type="entry name" value="Com_YlbF"/>
    <property type="match status" value="1"/>
</dbReference>
<gene>
    <name evidence="1" type="ORF">IAB68_04085</name>
</gene>
<dbReference type="Gene3D" id="1.20.1500.10">
    <property type="entry name" value="YheA/YmcA-like"/>
    <property type="match status" value="1"/>
</dbReference>
<name>A0A9D1IQV2_9FIRM</name>
<comment type="caution">
    <text evidence="1">The sequence shown here is derived from an EMBL/GenBank/DDBJ whole genome shotgun (WGS) entry which is preliminary data.</text>
</comment>
<reference evidence="1" key="2">
    <citation type="journal article" date="2021" name="PeerJ">
        <title>Extensive microbial diversity within the chicken gut microbiome revealed by metagenomics and culture.</title>
        <authorList>
            <person name="Gilroy R."/>
            <person name="Ravi A."/>
            <person name="Getino M."/>
            <person name="Pursley I."/>
            <person name="Horton D.L."/>
            <person name="Alikhan N.F."/>
            <person name="Baker D."/>
            <person name="Gharbi K."/>
            <person name="Hall N."/>
            <person name="Watson M."/>
            <person name="Adriaenssens E.M."/>
            <person name="Foster-Nyarko E."/>
            <person name="Jarju S."/>
            <person name="Secka A."/>
            <person name="Antonio M."/>
            <person name="Oren A."/>
            <person name="Chaudhuri R.R."/>
            <person name="La Ragione R."/>
            <person name="Hildebrand F."/>
            <person name="Pallen M.J."/>
        </authorList>
    </citation>
    <scope>NUCLEOTIDE SEQUENCE</scope>
    <source>
        <strain evidence="1">CHK193-30670</strain>
    </source>
</reference>
<dbReference type="Proteomes" id="UP000824074">
    <property type="component" value="Unassembled WGS sequence"/>
</dbReference>
<dbReference type="InterPro" id="IPR023378">
    <property type="entry name" value="YheA/YmcA-like_dom_sf"/>
</dbReference>
<reference evidence="1" key="1">
    <citation type="submission" date="2020-10" db="EMBL/GenBank/DDBJ databases">
        <authorList>
            <person name="Gilroy R."/>
        </authorList>
    </citation>
    <scope>NUCLEOTIDE SEQUENCE</scope>
    <source>
        <strain evidence="1">CHK193-30670</strain>
    </source>
</reference>
<dbReference type="InterPro" id="IPR010368">
    <property type="entry name" value="Com_YlbF"/>
</dbReference>
<dbReference type="SUPFAM" id="SSF158622">
    <property type="entry name" value="YheA/YmcA-like"/>
    <property type="match status" value="1"/>
</dbReference>
<organism evidence="1 2">
    <name type="scientific">Candidatus Aphodocola excrementigallinarum</name>
    <dbReference type="NCBI Taxonomy" id="2840670"/>
    <lineage>
        <taxon>Bacteria</taxon>
        <taxon>Bacillati</taxon>
        <taxon>Bacillota</taxon>
        <taxon>Bacilli</taxon>
        <taxon>Candidatus Aphodocola</taxon>
    </lineage>
</organism>
<protein>
    <submittedName>
        <fullName evidence="1">YlbF family regulator</fullName>
    </submittedName>
</protein>
<sequence>MNNIENKIDELFDELEDSKLYKDYVKVKENLENNSEIMSLINDIKRYQKISANNKDKSVDDKIKCLYNKLNHYPLYQSYLIIKEELEEELFMIKEVFEKYFKMMLKIN</sequence>
<evidence type="ECO:0000313" key="1">
    <source>
        <dbReference type="EMBL" id="HIU40459.1"/>
    </source>
</evidence>
<dbReference type="AlphaFoldDB" id="A0A9D1IQV2"/>